<dbReference type="InterPro" id="IPR036116">
    <property type="entry name" value="FN3_sf"/>
</dbReference>
<dbReference type="CDD" id="cd00063">
    <property type="entry name" value="FN3"/>
    <property type="match status" value="1"/>
</dbReference>
<feature type="region of interest" description="Disordered" evidence="1">
    <location>
        <begin position="375"/>
        <end position="395"/>
    </location>
</feature>
<dbReference type="InterPro" id="IPR012902">
    <property type="entry name" value="N_methyl_site"/>
</dbReference>
<keyword evidence="2" id="KW-0472">Membrane</keyword>
<feature type="non-terminal residue" evidence="4">
    <location>
        <position position="395"/>
    </location>
</feature>
<evidence type="ECO:0000313" key="5">
    <source>
        <dbReference type="Proteomes" id="UP000228528"/>
    </source>
</evidence>
<evidence type="ECO:0000256" key="2">
    <source>
        <dbReference type="SAM" id="Phobius"/>
    </source>
</evidence>
<feature type="domain" description="Fibronectin type-III" evidence="3">
    <location>
        <begin position="281"/>
        <end position="392"/>
    </location>
</feature>
<dbReference type="Gene3D" id="2.60.40.10">
    <property type="entry name" value="Immunoglobulins"/>
    <property type="match status" value="1"/>
</dbReference>
<dbReference type="Proteomes" id="UP000228528">
    <property type="component" value="Unassembled WGS sequence"/>
</dbReference>
<comment type="caution">
    <text evidence="4">The sequence shown here is derived from an EMBL/GenBank/DDBJ whole genome shotgun (WGS) entry which is preliminary data.</text>
</comment>
<keyword evidence="2" id="KW-0812">Transmembrane</keyword>
<reference evidence="5" key="1">
    <citation type="submission" date="2017-09" db="EMBL/GenBank/DDBJ databases">
        <title>Depth-based differentiation of microbial function through sediment-hosted aquifers and enrichment of novel symbionts in the deep terrestrial subsurface.</title>
        <authorList>
            <person name="Probst A.J."/>
            <person name="Ladd B."/>
            <person name="Jarett J.K."/>
            <person name="Geller-Mcgrath D.E."/>
            <person name="Sieber C.M.K."/>
            <person name="Emerson J.B."/>
            <person name="Anantharaman K."/>
            <person name="Thomas B.C."/>
            <person name="Malmstrom R."/>
            <person name="Stieglmeier M."/>
            <person name="Klingl A."/>
            <person name="Woyke T."/>
            <person name="Ryan C.M."/>
            <person name="Banfield J.F."/>
        </authorList>
    </citation>
    <scope>NUCLEOTIDE SEQUENCE [LARGE SCALE GENOMIC DNA]</scope>
</reference>
<protein>
    <recommendedName>
        <fullName evidence="3">Fibronectin type-III domain-containing protein</fullName>
    </recommendedName>
</protein>
<evidence type="ECO:0000256" key="1">
    <source>
        <dbReference type="SAM" id="MobiDB-lite"/>
    </source>
</evidence>
<sequence length="395" mass="41877">MKKELFHNNNKGFSLVEAVLATAIFGLMVTGMVGALIYGRQSTFTTSTHGRAALIAEEGIEAVRNMRDNSFDNLENGTHGLTVSGTNWIFSGSSDLTDNYTRQIFIDSIDSNTKIVTTTVTWQATPQSNRMITLVTRFTNWIRLITQAQIFFADTSGALIGRPGNKELQGVTVENQGEFDITIDKMAVSWTDGGLQIKDIDINGSSVWSWNGAGSPAGKQNSGTEIDIVDVTLSQGSGVIPIDFFGFDGDTTGNTFDVLFSFSDGSTTTVNIVPGAGDTTPPDAISNFAASNPSATTIDLAWTAPGDDDASGTASSYDIRYSTSLISEASWASATQVLGEPVPSVAGSSETFTVSGLTANTTYYFAIKTDDEVPNTSAISNIPNSTTLTTSDTTP</sequence>
<feature type="compositionally biased region" description="Polar residues" evidence="1">
    <location>
        <begin position="375"/>
        <end position="384"/>
    </location>
</feature>
<keyword evidence="2" id="KW-1133">Transmembrane helix</keyword>
<organism evidence="4 5">
    <name type="scientific">Candidatus Magasanikbacteria bacterium CG10_big_fil_rev_8_21_14_0_10_38_6</name>
    <dbReference type="NCBI Taxonomy" id="1974647"/>
    <lineage>
        <taxon>Bacteria</taxon>
        <taxon>Candidatus Magasanikiibacteriota</taxon>
    </lineage>
</organism>
<proteinExistence type="predicted"/>
<dbReference type="Pfam" id="PF00041">
    <property type="entry name" value="fn3"/>
    <property type="match status" value="1"/>
</dbReference>
<evidence type="ECO:0000313" key="4">
    <source>
        <dbReference type="EMBL" id="PIR77845.1"/>
    </source>
</evidence>
<accession>A0A2M6P296</accession>
<name>A0A2M6P296_9BACT</name>
<dbReference type="InterPro" id="IPR003961">
    <property type="entry name" value="FN3_dom"/>
</dbReference>
<dbReference type="Pfam" id="PF07963">
    <property type="entry name" value="N_methyl"/>
    <property type="match status" value="1"/>
</dbReference>
<evidence type="ECO:0000259" key="3">
    <source>
        <dbReference type="PROSITE" id="PS50853"/>
    </source>
</evidence>
<dbReference type="SUPFAM" id="SSF49265">
    <property type="entry name" value="Fibronectin type III"/>
    <property type="match status" value="1"/>
</dbReference>
<dbReference type="SMART" id="SM00060">
    <property type="entry name" value="FN3"/>
    <property type="match status" value="1"/>
</dbReference>
<dbReference type="PROSITE" id="PS50853">
    <property type="entry name" value="FN3"/>
    <property type="match status" value="1"/>
</dbReference>
<gene>
    <name evidence="4" type="ORF">COU30_00275</name>
</gene>
<feature type="transmembrane region" description="Helical" evidence="2">
    <location>
        <begin position="12"/>
        <end position="38"/>
    </location>
</feature>
<dbReference type="EMBL" id="PFBW01000012">
    <property type="protein sequence ID" value="PIR77845.1"/>
    <property type="molecule type" value="Genomic_DNA"/>
</dbReference>
<dbReference type="InterPro" id="IPR013783">
    <property type="entry name" value="Ig-like_fold"/>
</dbReference>
<dbReference type="AlphaFoldDB" id="A0A2M6P296"/>
<dbReference type="PROSITE" id="PS00409">
    <property type="entry name" value="PROKAR_NTER_METHYL"/>
    <property type="match status" value="1"/>
</dbReference>
<feature type="compositionally biased region" description="Low complexity" evidence="1">
    <location>
        <begin position="385"/>
        <end position="395"/>
    </location>
</feature>